<dbReference type="PANTHER" id="PTHR45745:SF1">
    <property type="entry name" value="PHOSPHOGLUCOMUTASE 2B-RELATED"/>
    <property type="match status" value="1"/>
</dbReference>
<reference evidence="5" key="1">
    <citation type="submission" date="2022-11" db="UniProtKB">
        <authorList>
            <consortium name="WormBaseParasite"/>
        </authorList>
    </citation>
    <scope>IDENTIFICATION</scope>
</reference>
<organism evidence="4 5">
    <name type="scientific">Parascaris univalens</name>
    <name type="common">Nematode worm</name>
    <dbReference type="NCBI Taxonomy" id="6257"/>
    <lineage>
        <taxon>Eukaryota</taxon>
        <taxon>Metazoa</taxon>
        <taxon>Ecdysozoa</taxon>
        <taxon>Nematoda</taxon>
        <taxon>Chromadorea</taxon>
        <taxon>Rhabditida</taxon>
        <taxon>Spirurina</taxon>
        <taxon>Ascaridomorpha</taxon>
        <taxon>Ascaridoidea</taxon>
        <taxon>Ascarididae</taxon>
        <taxon>Parascaris</taxon>
    </lineage>
</organism>
<evidence type="ECO:0000256" key="3">
    <source>
        <dbReference type="ARBA" id="ARBA00023235"/>
    </source>
</evidence>
<evidence type="ECO:0000313" key="5">
    <source>
        <dbReference type="WBParaSite" id="PgB13_g004_t02"/>
    </source>
</evidence>
<dbReference type="GO" id="GO:0006166">
    <property type="term" value="P:purine ribonucleoside salvage"/>
    <property type="evidence" value="ECO:0007669"/>
    <property type="project" value="TreeGrafter"/>
</dbReference>
<keyword evidence="3" id="KW-0413">Isomerase</keyword>
<dbReference type="GO" id="GO:0046872">
    <property type="term" value="F:metal ion binding"/>
    <property type="evidence" value="ECO:0007669"/>
    <property type="project" value="UniProtKB-KW"/>
</dbReference>
<protein>
    <submittedName>
        <fullName evidence="5">Uncharacterized protein</fullName>
    </submittedName>
</protein>
<name>A0A914ZSJ8_PARUN</name>
<evidence type="ECO:0000313" key="4">
    <source>
        <dbReference type="Proteomes" id="UP000887569"/>
    </source>
</evidence>
<keyword evidence="4" id="KW-1185">Reference proteome</keyword>
<dbReference type="GO" id="GO:0008973">
    <property type="term" value="F:phosphopentomutase activity"/>
    <property type="evidence" value="ECO:0007669"/>
    <property type="project" value="TreeGrafter"/>
</dbReference>
<evidence type="ECO:0000256" key="2">
    <source>
        <dbReference type="ARBA" id="ARBA00022842"/>
    </source>
</evidence>
<dbReference type="WBParaSite" id="PgB13_g004_t02">
    <property type="protein sequence ID" value="PgB13_g004_t02"/>
    <property type="gene ID" value="PgB13_g004"/>
</dbReference>
<dbReference type="AlphaFoldDB" id="A0A914ZSJ8"/>
<evidence type="ECO:0000256" key="1">
    <source>
        <dbReference type="ARBA" id="ARBA00022723"/>
    </source>
</evidence>
<dbReference type="PANTHER" id="PTHR45745">
    <property type="entry name" value="PHOSPHOMANNOMUTASE 45A"/>
    <property type="match status" value="1"/>
</dbReference>
<dbReference type="GO" id="GO:0005634">
    <property type="term" value="C:nucleus"/>
    <property type="evidence" value="ECO:0007669"/>
    <property type="project" value="TreeGrafter"/>
</dbReference>
<accession>A0A914ZSJ8</accession>
<proteinExistence type="predicted"/>
<keyword evidence="1" id="KW-0479">Metal-binding</keyword>
<keyword evidence="2" id="KW-0460">Magnesium</keyword>
<sequence>MGNLFTKPAEMSLGCAELDQHVTNWLKWDKNEKDRKEVEELVAKKDIGTLRSRMCAKMAFGTAGLY</sequence>
<dbReference type="Proteomes" id="UP000887569">
    <property type="component" value="Unplaced"/>
</dbReference>